<dbReference type="AlphaFoldDB" id="A0A1L3JMG1"/>
<proteinExistence type="predicted"/>
<accession>A0A1L3JMG1</accession>
<gene>
    <name evidence="2" type="ORF">LPB136_13460</name>
</gene>
<organism evidence="2 3">
    <name type="scientific">Tenacibaculum todarodis</name>
    <dbReference type="NCBI Taxonomy" id="1850252"/>
    <lineage>
        <taxon>Bacteria</taxon>
        <taxon>Pseudomonadati</taxon>
        <taxon>Bacteroidota</taxon>
        <taxon>Flavobacteriia</taxon>
        <taxon>Flavobacteriales</taxon>
        <taxon>Flavobacteriaceae</taxon>
        <taxon>Tenacibaculum</taxon>
    </lineage>
</organism>
<dbReference type="SUPFAM" id="SSF52540">
    <property type="entry name" value="P-loop containing nucleoside triphosphate hydrolases"/>
    <property type="match status" value="1"/>
</dbReference>
<dbReference type="KEGG" id="ten:LPB136_13460"/>
<evidence type="ECO:0000313" key="2">
    <source>
        <dbReference type="EMBL" id="APG66318.1"/>
    </source>
</evidence>
<dbReference type="OrthoDB" id="1391881at2"/>
<protein>
    <recommendedName>
        <fullName evidence="1">Helicase ATP-binding domain-containing protein</fullName>
    </recommendedName>
</protein>
<keyword evidence="3" id="KW-1185">Reference proteome</keyword>
<evidence type="ECO:0000259" key="1">
    <source>
        <dbReference type="PROSITE" id="PS51192"/>
    </source>
</evidence>
<dbReference type="InterPro" id="IPR014001">
    <property type="entry name" value="Helicase_ATP-bd"/>
</dbReference>
<dbReference type="EMBL" id="CP018155">
    <property type="protein sequence ID" value="APG66318.1"/>
    <property type="molecule type" value="Genomic_DNA"/>
</dbReference>
<name>A0A1L3JMG1_9FLAO</name>
<feature type="domain" description="Helicase ATP-binding" evidence="1">
    <location>
        <begin position="91"/>
        <end position="177"/>
    </location>
</feature>
<dbReference type="RefSeq" id="WP_072556832.1">
    <property type="nucleotide sequence ID" value="NZ_CP018155.1"/>
</dbReference>
<sequence length="1045" mass="120916">MTGKNSITGNLKYKMPGRIAVGMPFKSIGDSIASEAWHNDDQTENKMQLYVNSTIEETLKSFKKSDKEVIRLKYLKTLQGAYIPKNNELAILTTYNQLLNISHEDMATLDYVVIDECHMLSNGLNYRAETIAKLINYLIEFIAKKRNSKTKIIFMTGTPNVEALVIPELMEEQAIGNLFQVIKIDKKYKVTPKMYLTHLDTTNAKSRDETVITQIKKYLKENRKVVQIFNNKEKMDDYRRELLTKISSKIKIGLFYSGSKGECTENILSGKFGDYDIVLTTTYFMNGINIYLDNISKDEVSIGKTSTQKYGVVIDLGNIHKKVSSLDAIQTINRFRNRLCKCTVFLPKIFKPDLNNTSKNFDLRNAGNVILGINRYNYHLLSANKNLTVNFVEETVQKEQIYYLEEVRKNPNTVTKEMIEKRMQQSKDENAIINSIETKTSLYEDWFYSMDGYHHMAKDAGILSIIKHIDDSEPLKDISKEHIPLENKVIKNFLDDDKALNYLDGQLDPSKRILVKASGMITDPLSNYVGNFKVINLINDKYVVEGDFHVSHERAIDKLIYFHLKLSYWYGTEKAIEILRFLTNENADFAPFKTPSYLKSIANYVTPFSYLTKDKYLKGINYLRALDYLSQKNIGVVKEVASTNISFTFINNEVVSQLKNMWAKQQFDKIGYMIDNDKSILTKNLLKESYSDEELIRCEDLEDLEEQLNKLAIYRPLRKSKNGEVRSHERIIIPRILRSDKLLSRMEFIDTGSSIPEYSDLSDTNIEFENFITKIIKRLNNRMNPALRSTHAHLENIYNSLKVKLNKSDVQAVSEYIEGVLNDPKRNKLAEVPELLNALKKDLNELDRCLLSAFKTSEYLTSKSILDYKTLPFIEKTFLCEKDFKLESLDDKFSPDLIKFKITDVYDSLLKHTDTFTKAKKVKIRTASGRKMINFLDNNPSRATKPVYVIRDSNGNIIYADFEHKATCKFLCDYAFKNERFKMRDGSIPVKTYNKGIYNLNTFKRDYYANSSKSKTVANYNIKIYDVNIKEYIIYVKSLKHKKAS</sequence>
<dbReference type="InterPro" id="IPR027417">
    <property type="entry name" value="P-loop_NTPase"/>
</dbReference>
<reference evidence="2 3" key="1">
    <citation type="submission" date="2016-11" db="EMBL/GenBank/DDBJ databases">
        <title>Tenacibaculum sp. LPB0136, isolated from marine environment.</title>
        <authorList>
            <person name="Kim E."/>
            <person name="Yi H."/>
        </authorList>
    </citation>
    <scope>NUCLEOTIDE SEQUENCE [LARGE SCALE GENOMIC DNA]</scope>
    <source>
        <strain evidence="2 3">LPB0136</strain>
    </source>
</reference>
<dbReference type="Gene3D" id="3.40.50.300">
    <property type="entry name" value="P-loop containing nucleotide triphosphate hydrolases"/>
    <property type="match status" value="1"/>
</dbReference>
<dbReference type="Proteomes" id="UP000181898">
    <property type="component" value="Chromosome"/>
</dbReference>
<dbReference type="PROSITE" id="PS51192">
    <property type="entry name" value="HELICASE_ATP_BIND_1"/>
    <property type="match status" value="1"/>
</dbReference>
<evidence type="ECO:0000313" key="3">
    <source>
        <dbReference type="Proteomes" id="UP000181898"/>
    </source>
</evidence>